<gene>
    <name evidence="1" type="ORF">HV832_13845</name>
</gene>
<accession>A0A850QII7</accession>
<dbReference type="EMBL" id="JABXYJ010000008">
    <property type="protein sequence ID" value="NVO78907.1"/>
    <property type="molecule type" value="Genomic_DNA"/>
</dbReference>
<proteinExistence type="predicted"/>
<dbReference type="RefSeq" id="WP_176804444.1">
    <property type="nucleotide sequence ID" value="NZ_JABXYJ010000008.1"/>
</dbReference>
<comment type="caution">
    <text evidence="1">The sequence shown here is derived from an EMBL/GenBank/DDBJ whole genome shotgun (WGS) entry which is preliminary data.</text>
</comment>
<name>A0A850QII7_9BURK</name>
<reference evidence="1 2" key="1">
    <citation type="submission" date="2020-06" db="EMBL/GenBank/DDBJ databases">
        <authorList>
            <person name="Qiu C."/>
            <person name="Liu Z."/>
        </authorList>
    </citation>
    <scope>NUCLEOTIDE SEQUENCE [LARGE SCALE GENOMIC DNA]</scope>
    <source>
        <strain evidence="1 2">EM 1</strain>
    </source>
</reference>
<sequence>MTETLAIWVIYNSPIDLPGRFVARKWLLNQPTPELLQAQTLEEIRSKLPLGLVRMPRDERDDPKIVESWF</sequence>
<keyword evidence="2" id="KW-1185">Reference proteome</keyword>
<evidence type="ECO:0000313" key="1">
    <source>
        <dbReference type="EMBL" id="NVO78907.1"/>
    </source>
</evidence>
<protein>
    <submittedName>
        <fullName evidence="1">Uncharacterized protein</fullName>
    </submittedName>
</protein>
<dbReference type="Proteomes" id="UP000588051">
    <property type="component" value="Unassembled WGS sequence"/>
</dbReference>
<evidence type="ECO:0000313" key="2">
    <source>
        <dbReference type="Proteomes" id="UP000588051"/>
    </source>
</evidence>
<dbReference type="AlphaFoldDB" id="A0A850QII7"/>
<organism evidence="1 2">
    <name type="scientific">Undibacterium oligocarboniphilum</name>
    <dbReference type="NCBI Taxonomy" id="666702"/>
    <lineage>
        <taxon>Bacteria</taxon>
        <taxon>Pseudomonadati</taxon>
        <taxon>Pseudomonadota</taxon>
        <taxon>Betaproteobacteria</taxon>
        <taxon>Burkholderiales</taxon>
        <taxon>Oxalobacteraceae</taxon>
        <taxon>Undibacterium</taxon>
    </lineage>
</organism>